<dbReference type="KEGG" id="fil:BN1229_v1_0268"/>
<keyword evidence="1" id="KW-0812">Transmembrane</keyword>
<reference evidence="3" key="1">
    <citation type="submission" date="2015-02" db="EMBL/GenBank/DDBJ databases">
        <authorList>
            <person name="Chooi Y.-H."/>
        </authorList>
    </citation>
    <scope>NUCLEOTIDE SEQUENCE [LARGE SCALE GENOMIC DNA]</scope>
    <source>
        <strain evidence="3">strain Y</strain>
    </source>
</reference>
<sequence length="134" mass="14893">MSHATFLKGFISTAVFGAALALVLYLLNTRWFGFYGPATTTLAIIIPLIWILTARYHSLGLRRWPLWVFAAAVAIPAIVQIAYWTVFFSNKDAAILLAIGRTMILEKTEAFLIWPALAIAAFGIWLVSRALVHD</sequence>
<evidence type="ECO:0000313" key="3">
    <source>
        <dbReference type="Proteomes" id="UP000033187"/>
    </source>
</evidence>
<name>A0A0D6JA14_9HYPH</name>
<evidence type="ECO:0008006" key="4">
    <source>
        <dbReference type="Google" id="ProtNLM"/>
    </source>
</evidence>
<protein>
    <recommendedName>
        <fullName evidence="4">Transmembrane protein</fullName>
    </recommendedName>
</protein>
<evidence type="ECO:0000256" key="1">
    <source>
        <dbReference type="SAM" id="Phobius"/>
    </source>
</evidence>
<dbReference type="AlphaFoldDB" id="A0A0D6JA14"/>
<dbReference type="Proteomes" id="UP000033187">
    <property type="component" value="Chromosome 1"/>
</dbReference>
<feature type="transmembrane region" description="Helical" evidence="1">
    <location>
        <begin position="34"/>
        <end position="52"/>
    </location>
</feature>
<evidence type="ECO:0000313" key="2">
    <source>
        <dbReference type="EMBL" id="CPR15246.1"/>
    </source>
</evidence>
<accession>A0A0D6JA14</accession>
<feature type="transmembrane region" description="Helical" evidence="1">
    <location>
        <begin position="6"/>
        <end position="27"/>
    </location>
</feature>
<proteinExistence type="predicted"/>
<dbReference type="EMBL" id="LN829119">
    <property type="protein sequence ID" value="CPR15246.1"/>
    <property type="molecule type" value="Genomic_DNA"/>
</dbReference>
<gene>
    <name evidence="2" type="ORF">YBN1229_v1_0272</name>
</gene>
<dbReference type="KEGG" id="fiy:BN1229_v1_0272"/>
<keyword evidence="1" id="KW-1133">Transmembrane helix</keyword>
<keyword evidence="3" id="KW-1185">Reference proteome</keyword>
<dbReference type="RefSeq" id="WP_046475727.1">
    <property type="nucleotide sequence ID" value="NZ_LN829118.1"/>
</dbReference>
<feature type="transmembrane region" description="Helical" evidence="1">
    <location>
        <begin position="64"/>
        <end position="89"/>
    </location>
</feature>
<keyword evidence="1" id="KW-0472">Membrane</keyword>
<organism evidence="2 3">
    <name type="scientific">Candidatus Filomicrobium marinum</name>
    <dbReference type="NCBI Taxonomy" id="1608628"/>
    <lineage>
        <taxon>Bacteria</taxon>
        <taxon>Pseudomonadati</taxon>
        <taxon>Pseudomonadota</taxon>
        <taxon>Alphaproteobacteria</taxon>
        <taxon>Hyphomicrobiales</taxon>
        <taxon>Hyphomicrobiaceae</taxon>
        <taxon>Filomicrobium</taxon>
    </lineage>
</organism>
<feature type="transmembrane region" description="Helical" evidence="1">
    <location>
        <begin position="110"/>
        <end position="132"/>
    </location>
</feature>